<dbReference type="InterPro" id="IPR036736">
    <property type="entry name" value="ACP-like_sf"/>
</dbReference>
<dbReference type="PROSITE" id="PS00012">
    <property type="entry name" value="PHOSPHOPANTETHEINE"/>
    <property type="match status" value="1"/>
</dbReference>
<dbReference type="Gene3D" id="3.40.50.10320">
    <property type="entry name" value="LmbE-like"/>
    <property type="match status" value="1"/>
</dbReference>
<sequence>MRKGPVLLISPHPDDAAYSLGAALQSRSSARDVHVLNLFSEQEYSVLGESGEAAKRRILAEEEQAARTLGFHADNAGLPEAGLRGYKRLRDMIGGTAEPWTLPQEQPFFEKGLALIRERLASLQPAWLLAPLGVQHVDHLLAARMAVVVWQTHAPADTRLLFYEDLPYCTDRRAAETARAKLTQQGLTLRSRLLRSGTDRDWHKADAVKLYRSQLRDRQVQVIVQYGHSLSDVPAERVWLAGRMKGNSVYESGGYSMEILLQELSAKVKVLLETDREVEADAELKQSGFDSVLIMQLIVELEQSYDIEFDDDDMLQENFSTIRKIAERIELKRAKHTESTSLQ</sequence>
<dbReference type="InterPro" id="IPR024078">
    <property type="entry name" value="LmbE-like_dom_sf"/>
</dbReference>
<dbReference type="Pfam" id="PF02585">
    <property type="entry name" value="PIG-L"/>
    <property type="match status" value="1"/>
</dbReference>
<protein>
    <submittedName>
        <fullName evidence="4">Phosphopantetheine-binding protein</fullName>
    </submittedName>
</protein>
<evidence type="ECO:0000256" key="1">
    <source>
        <dbReference type="ARBA" id="ARBA00022450"/>
    </source>
</evidence>
<dbReference type="InterPro" id="IPR006162">
    <property type="entry name" value="Ppantetheine_attach_site"/>
</dbReference>
<keyword evidence="5" id="KW-1185">Reference proteome</keyword>
<evidence type="ECO:0000256" key="2">
    <source>
        <dbReference type="ARBA" id="ARBA00022553"/>
    </source>
</evidence>
<dbReference type="EMBL" id="JAPMLT010000004">
    <property type="protein sequence ID" value="MCX7570241.1"/>
    <property type="molecule type" value="Genomic_DNA"/>
</dbReference>
<dbReference type="Gene3D" id="1.10.1200.10">
    <property type="entry name" value="ACP-like"/>
    <property type="match status" value="1"/>
</dbReference>
<feature type="domain" description="Carrier" evidence="3">
    <location>
        <begin position="255"/>
        <end position="333"/>
    </location>
</feature>
<proteinExistence type="predicted"/>
<evidence type="ECO:0000313" key="4">
    <source>
        <dbReference type="EMBL" id="MCX7570241.1"/>
    </source>
</evidence>
<comment type="caution">
    <text evidence="4">The sequence shown here is derived from an EMBL/GenBank/DDBJ whole genome shotgun (WGS) entry which is preliminary data.</text>
</comment>
<dbReference type="InterPro" id="IPR003737">
    <property type="entry name" value="GlcNAc_PI_deacetylase-related"/>
</dbReference>
<dbReference type="Proteomes" id="UP001208017">
    <property type="component" value="Unassembled WGS sequence"/>
</dbReference>
<keyword evidence="2" id="KW-0597">Phosphoprotein</keyword>
<organism evidence="4 5">
    <name type="scientific">Tumebacillus lacus</name>
    <dbReference type="NCBI Taxonomy" id="2995335"/>
    <lineage>
        <taxon>Bacteria</taxon>
        <taxon>Bacillati</taxon>
        <taxon>Bacillota</taxon>
        <taxon>Bacilli</taxon>
        <taxon>Bacillales</taxon>
        <taxon>Alicyclobacillaceae</taxon>
        <taxon>Tumebacillus</taxon>
    </lineage>
</organism>
<dbReference type="InterPro" id="IPR009081">
    <property type="entry name" value="PP-bd_ACP"/>
</dbReference>
<gene>
    <name evidence="4" type="ORF">OS242_09730</name>
</gene>
<reference evidence="4 5" key="1">
    <citation type="submission" date="2022-11" db="EMBL/GenBank/DDBJ databases">
        <title>Study of microbial diversity in lake waters.</title>
        <authorList>
            <person name="Zhang J."/>
        </authorList>
    </citation>
    <scope>NUCLEOTIDE SEQUENCE [LARGE SCALE GENOMIC DNA]</scope>
    <source>
        <strain evidence="4 5">DT12</strain>
    </source>
</reference>
<dbReference type="RefSeq" id="WP_267151491.1">
    <property type="nucleotide sequence ID" value="NZ_JAPMLT010000004.1"/>
</dbReference>
<dbReference type="PROSITE" id="PS50075">
    <property type="entry name" value="CARRIER"/>
    <property type="match status" value="1"/>
</dbReference>
<evidence type="ECO:0000313" key="5">
    <source>
        <dbReference type="Proteomes" id="UP001208017"/>
    </source>
</evidence>
<evidence type="ECO:0000259" key="3">
    <source>
        <dbReference type="PROSITE" id="PS50075"/>
    </source>
</evidence>
<accession>A0ABT3X013</accession>
<keyword evidence="1" id="KW-0596">Phosphopantetheine</keyword>
<dbReference type="SUPFAM" id="SSF102588">
    <property type="entry name" value="LmbE-like"/>
    <property type="match status" value="1"/>
</dbReference>
<name>A0ABT3X013_9BACL</name>
<dbReference type="Pfam" id="PF00550">
    <property type="entry name" value="PP-binding"/>
    <property type="match status" value="1"/>
</dbReference>
<dbReference type="SUPFAM" id="SSF47336">
    <property type="entry name" value="ACP-like"/>
    <property type="match status" value="1"/>
</dbReference>